<proteinExistence type="predicted"/>
<accession>A0ACA9RZB4</accession>
<dbReference type="EMBL" id="CAJVQC010081869">
    <property type="protein sequence ID" value="CAG8819116.1"/>
    <property type="molecule type" value="Genomic_DNA"/>
</dbReference>
<organism evidence="1 2">
    <name type="scientific">Racocetra persica</name>
    <dbReference type="NCBI Taxonomy" id="160502"/>
    <lineage>
        <taxon>Eukaryota</taxon>
        <taxon>Fungi</taxon>
        <taxon>Fungi incertae sedis</taxon>
        <taxon>Mucoromycota</taxon>
        <taxon>Glomeromycotina</taxon>
        <taxon>Glomeromycetes</taxon>
        <taxon>Diversisporales</taxon>
        <taxon>Gigasporaceae</taxon>
        <taxon>Racocetra</taxon>
    </lineage>
</organism>
<reference evidence="1" key="1">
    <citation type="submission" date="2021-06" db="EMBL/GenBank/DDBJ databases">
        <authorList>
            <person name="Kallberg Y."/>
            <person name="Tangrot J."/>
            <person name="Rosling A."/>
        </authorList>
    </citation>
    <scope>NUCLEOTIDE SEQUENCE</scope>
    <source>
        <strain evidence="1">MA461A</strain>
    </source>
</reference>
<feature type="non-terminal residue" evidence="1">
    <location>
        <position position="1"/>
    </location>
</feature>
<sequence>EINKLKEELKKYKENEPNENLVNENKELGKELDKCKRDNKYLKEGISVLEKM</sequence>
<feature type="non-terminal residue" evidence="1">
    <location>
        <position position="52"/>
    </location>
</feature>
<comment type="caution">
    <text evidence="1">The sequence shown here is derived from an EMBL/GenBank/DDBJ whole genome shotgun (WGS) entry which is preliminary data.</text>
</comment>
<protein>
    <submittedName>
        <fullName evidence="1">24310_t:CDS:1</fullName>
    </submittedName>
</protein>
<evidence type="ECO:0000313" key="2">
    <source>
        <dbReference type="Proteomes" id="UP000789920"/>
    </source>
</evidence>
<keyword evidence="2" id="KW-1185">Reference proteome</keyword>
<name>A0ACA9RZB4_9GLOM</name>
<dbReference type="Proteomes" id="UP000789920">
    <property type="component" value="Unassembled WGS sequence"/>
</dbReference>
<gene>
    <name evidence="1" type="ORF">RPERSI_LOCUS25065</name>
</gene>
<evidence type="ECO:0000313" key="1">
    <source>
        <dbReference type="EMBL" id="CAG8819116.1"/>
    </source>
</evidence>